<dbReference type="InterPro" id="IPR020053">
    <property type="entry name" value="Ribosome-bd_factorA_CS"/>
</dbReference>
<reference evidence="2" key="1">
    <citation type="submission" date="2025-08" db="UniProtKB">
        <authorList>
            <consortium name="Ensembl"/>
        </authorList>
    </citation>
    <scope>IDENTIFICATION</scope>
</reference>
<dbReference type="SUPFAM" id="SSF89919">
    <property type="entry name" value="Ribosome-binding factor A, RbfA"/>
    <property type="match status" value="1"/>
</dbReference>
<dbReference type="RefSeq" id="XP_044282444.1">
    <property type="nucleotide sequence ID" value="XM_044426509.1"/>
</dbReference>
<dbReference type="CTD" id="79863"/>
<dbReference type="KEGG" id="vko:123021608"/>
<dbReference type="OrthoDB" id="418445at2759"/>
<dbReference type="Ensembl" id="ENSVKKT00000009525.1">
    <property type="protein sequence ID" value="ENSVKKP00000009292.1"/>
    <property type="gene ID" value="ENSVKKG00000006581.1"/>
</dbReference>
<dbReference type="PANTHER" id="PTHR14725">
    <property type="entry name" value="RIBOSOME-BINDING FACTOR A, MITOCHONDRIAL-RELATED"/>
    <property type="match status" value="1"/>
</dbReference>
<evidence type="ECO:0000313" key="2">
    <source>
        <dbReference type="Ensembl" id="ENSVKKP00000009292.1"/>
    </source>
</evidence>
<dbReference type="OMA" id="HCSRRLC"/>
<feature type="region of interest" description="Disordered" evidence="1">
    <location>
        <begin position="300"/>
        <end position="361"/>
    </location>
</feature>
<dbReference type="InterPro" id="IPR039212">
    <property type="entry name" value="RBFA_mitochondrial"/>
</dbReference>
<keyword evidence="3" id="KW-1185">Reference proteome</keyword>
<evidence type="ECO:0000313" key="3">
    <source>
        <dbReference type="Proteomes" id="UP000694545"/>
    </source>
</evidence>
<evidence type="ECO:0000256" key="1">
    <source>
        <dbReference type="SAM" id="MobiDB-lite"/>
    </source>
</evidence>
<feature type="compositionally biased region" description="Acidic residues" evidence="1">
    <location>
        <begin position="330"/>
        <end position="355"/>
    </location>
</feature>
<dbReference type="Pfam" id="PF02033">
    <property type="entry name" value="RBFA"/>
    <property type="match status" value="1"/>
</dbReference>
<dbReference type="PANTHER" id="PTHR14725:SF0">
    <property type="entry name" value="RIBOSOME-BINDING FACTOR A, MITOCHONDRIAL-RELATED"/>
    <property type="match status" value="1"/>
</dbReference>
<proteinExistence type="predicted"/>
<dbReference type="InterPro" id="IPR023799">
    <property type="entry name" value="RbfA_dom_sf"/>
</dbReference>
<sequence length="361" mass="41215">MWTVRNGFGAAANRPAALHGTAEAAARWRQEWRPALAGGRLALQCPGCRSLHCSPALCGSRNLLQKFLRKKKKKFWYDSPTLGSNLIYKPPSFASALKLAPPKLKREDSIRKKTLEVLLFKAVRGVLDTCDAGQEVYDLRLELSKVSLTSDFSVCRIYWKSTGSLERDDYAEKVLQKSTKRIRHILISHQVLRVVPPILFLRDKADAAVREIEKLLAIADFGPEEEKEELLENDFSEQRSTVTDTLPDSGSNIHTNLFGIDHEALNKQIYEYKNKIKVKKIEGIELSEQQQQQLAEVQRQKKLKWKKSKKPSHDISPSKYLMDNSHGNYWDDEVASSQENELEYDAEEDESDVENETTKLK</sequence>
<dbReference type="GO" id="GO:0006364">
    <property type="term" value="P:rRNA processing"/>
    <property type="evidence" value="ECO:0007669"/>
    <property type="project" value="InterPro"/>
</dbReference>
<reference evidence="2" key="2">
    <citation type="submission" date="2025-09" db="UniProtKB">
        <authorList>
            <consortium name="Ensembl"/>
        </authorList>
    </citation>
    <scope>IDENTIFICATION</scope>
</reference>
<accession>A0A8D2J9V1</accession>
<dbReference type="PROSITE" id="PS01319">
    <property type="entry name" value="RBFA"/>
    <property type="match status" value="1"/>
</dbReference>
<dbReference type="InterPro" id="IPR015946">
    <property type="entry name" value="KH_dom-like_a/b"/>
</dbReference>
<protein>
    <submittedName>
        <fullName evidence="2">Ribosome binding factor A</fullName>
    </submittedName>
</protein>
<feature type="compositionally biased region" description="Basic residues" evidence="1">
    <location>
        <begin position="300"/>
        <end position="310"/>
    </location>
</feature>
<dbReference type="Proteomes" id="UP000694545">
    <property type="component" value="Unplaced"/>
</dbReference>
<gene>
    <name evidence="2" type="primary">RBFA</name>
</gene>
<dbReference type="InterPro" id="IPR000238">
    <property type="entry name" value="RbfA"/>
</dbReference>
<organism evidence="2 3">
    <name type="scientific">Varanus komodoensis</name>
    <name type="common">Komodo dragon</name>
    <dbReference type="NCBI Taxonomy" id="61221"/>
    <lineage>
        <taxon>Eukaryota</taxon>
        <taxon>Metazoa</taxon>
        <taxon>Chordata</taxon>
        <taxon>Craniata</taxon>
        <taxon>Vertebrata</taxon>
        <taxon>Euteleostomi</taxon>
        <taxon>Lepidosauria</taxon>
        <taxon>Squamata</taxon>
        <taxon>Bifurcata</taxon>
        <taxon>Unidentata</taxon>
        <taxon>Episquamata</taxon>
        <taxon>Toxicofera</taxon>
        <taxon>Anguimorpha</taxon>
        <taxon>Paleoanguimorpha</taxon>
        <taxon>Varanoidea</taxon>
        <taxon>Varanidae</taxon>
        <taxon>Varanus</taxon>
    </lineage>
</organism>
<name>A0A8D2J9V1_VARKO</name>
<dbReference type="GeneID" id="123021608"/>
<dbReference type="AlphaFoldDB" id="A0A8D2J9V1"/>
<dbReference type="Gene3D" id="3.30.300.20">
    <property type="match status" value="1"/>
</dbReference>